<dbReference type="InterPro" id="IPR000483">
    <property type="entry name" value="Cys-rich_flank_reg_C"/>
</dbReference>
<proteinExistence type="predicted"/>
<keyword evidence="2 7" id="KW-0732">Signal</keyword>
<feature type="region of interest" description="Disordered" evidence="6">
    <location>
        <begin position="1297"/>
        <end position="1330"/>
    </location>
</feature>
<dbReference type="Pfam" id="PF13855">
    <property type="entry name" value="LRR_8"/>
    <property type="match status" value="7"/>
</dbReference>
<evidence type="ECO:0000259" key="8">
    <source>
        <dbReference type="SMART" id="SM00082"/>
    </source>
</evidence>
<keyword evidence="5" id="KW-0687">Ribonucleoprotein</keyword>
<dbReference type="Pfam" id="PF00560">
    <property type="entry name" value="LRR_1"/>
    <property type="match status" value="1"/>
</dbReference>
<keyword evidence="4" id="KW-0689">Ribosomal protein</keyword>
<feature type="region of interest" description="Disordered" evidence="6">
    <location>
        <begin position="1062"/>
        <end position="1083"/>
    </location>
</feature>
<feature type="compositionally biased region" description="Basic and acidic residues" evidence="6">
    <location>
        <begin position="1166"/>
        <end position="1176"/>
    </location>
</feature>
<dbReference type="InterPro" id="IPR021131">
    <property type="entry name" value="Ribosomal_uL15/eL18"/>
</dbReference>
<organism evidence="9">
    <name type="scientific">Culicoides sonorensis</name>
    <name type="common">Biting midge</name>
    <dbReference type="NCBI Taxonomy" id="179676"/>
    <lineage>
        <taxon>Eukaryota</taxon>
        <taxon>Metazoa</taxon>
        <taxon>Ecdysozoa</taxon>
        <taxon>Arthropoda</taxon>
        <taxon>Hexapoda</taxon>
        <taxon>Insecta</taxon>
        <taxon>Pterygota</taxon>
        <taxon>Neoptera</taxon>
        <taxon>Endopterygota</taxon>
        <taxon>Diptera</taxon>
        <taxon>Nematocera</taxon>
        <taxon>Chironomoidea</taxon>
        <taxon>Ceratopogonidae</taxon>
        <taxon>Ceratopogoninae</taxon>
        <taxon>Culicoides</taxon>
        <taxon>Monoculicoides</taxon>
    </lineage>
</organism>
<feature type="region of interest" description="Disordered" evidence="6">
    <location>
        <begin position="1358"/>
        <end position="1386"/>
    </location>
</feature>
<dbReference type="SMART" id="SM00082">
    <property type="entry name" value="LRRCT"/>
    <property type="match status" value="1"/>
</dbReference>
<dbReference type="SMART" id="SM00364">
    <property type="entry name" value="LRR_BAC"/>
    <property type="match status" value="7"/>
</dbReference>
<evidence type="ECO:0000256" key="3">
    <source>
        <dbReference type="ARBA" id="ARBA00022737"/>
    </source>
</evidence>
<dbReference type="GO" id="GO:0005840">
    <property type="term" value="C:ribosome"/>
    <property type="evidence" value="ECO:0007669"/>
    <property type="project" value="UniProtKB-KW"/>
</dbReference>
<evidence type="ECO:0000256" key="1">
    <source>
        <dbReference type="ARBA" id="ARBA00022614"/>
    </source>
</evidence>
<evidence type="ECO:0000256" key="2">
    <source>
        <dbReference type="ARBA" id="ARBA00022729"/>
    </source>
</evidence>
<dbReference type="SMART" id="SM00369">
    <property type="entry name" value="LRR_TYP"/>
    <property type="match status" value="26"/>
</dbReference>
<evidence type="ECO:0000313" key="9">
    <source>
        <dbReference type="EMBL" id="SSX19878.1"/>
    </source>
</evidence>
<dbReference type="OMA" id="YFNRRPQ"/>
<dbReference type="SMART" id="SM00365">
    <property type="entry name" value="LRR_SD22"/>
    <property type="match status" value="9"/>
</dbReference>
<dbReference type="PANTHER" id="PTHR24366:SF96">
    <property type="entry name" value="LEUCINE RICH REPEAT CONTAINING 53"/>
    <property type="match status" value="1"/>
</dbReference>
<dbReference type="SUPFAM" id="SSF52058">
    <property type="entry name" value="L domain-like"/>
    <property type="match status" value="3"/>
</dbReference>
<keyword evidence="1" id="KW-0433">Leucine-rich repeat</keyword>
<dbReference type="EMBL" id="UFQT01000099">
    <property type="protein sequence ID" value="SSX19878.1"/>
    <property type="molecule type" value="Genomic_DNA"/>
</dbReference>
<dbReference type="PANTHER" id="PTHR24366">
    <property type="entry name" value="IG(IMMUNOGLOBULIN) AND LRR(LEUCINE RICH REPEAT) DOMAINS"/>
    <property type="match status" value="1"/>
</dbReference>
<reference evidence="9" key="1">
    <citation type="submission" date="2018-07" db="EMBL/GenBank/DDBJ databases">
        <authorList>
            <person name="Quirk P.G."/>
            <person name="Krulwich T.A."/>
        </authorList>
    </citation>
    <scope>NUCLEOTIDE SEQUENCE</scope>
</reference>
<dbReference type="GO" id="GO:1990904">
    <property type="term" value="C:ribonucleoprotein complex"/>
    <property type="evidence" value="ECO:0007669"/>
    <property type="project" value="UniProtKB-KW"/>
</dbReference>
<dbReference type="FunFam" id="3.80.10.10:FF:001360">
    <property type="entry name" value="Uncharacterized protein"/>
    <property type="match status" value="1"/>
</dbReference>
<protein>
    <submittedName>
        <fullName evidence="9">CSON015586 protein</fullName>
    </submittedName>
</protein>
<evidence type="ECO:0000256" key="5">
    <source>
        <dbReference type="ARBA" id="ARBA00023274"/>
    </source>
</evidence>
<dbReference type="FunFam" id="3.80.10.10:FF:001164">
    <property type="entry name" value="GH01279p"/>
    <property type="match status" value="1"/>
</dbReference>
<gene>
    <name evidence="9" type="primary">CSON015586</name>
</gene>
<dbReference type="PROSITE" id="PS51450">
    <property type="entry name" value="LRR"/>
    <property type="match status" value="5"/>
</dbReference>
<dbReference type="Pfam" id="PF00828">
    <property type="entry name" value="Ribosomal_L27A"/>
    <property type="match status" value="1"/>
</dbReference>
<dbReference type="InterPro" id="IPR001611">
    <property type="entry name" value="Leu-rich_rpt"/>
</dbReference>
<dbReference type="InterPro" id="IPR032675">
    <property type="entry name" value="LRR_dom_sf"/>
</dbReference>
<feature type="region of interest" description="Disordered" evidence="6">
    <location>
        <begin position="1207"/>
        <end position="1260"/>
    </location>
</feature>
<evidence type="ECO:0000256" key="7">
    <source>
        <dbReference type="SAM" id="SignalP"/>
    </source>
</evidence>
<evidence type="ECO:0000256" key="6">
    <source>
        <dbReference type="SAM" id="MobiDB-lite"/>
    </source>
</evidence>
<dbReference type="InterPro" id="IPR003591">
    <property type="entry name" value="Leu-rich_rpt_typical-subtyp"/>
</dbReference>
<feature type="chain" id="PRO_5016328310" evidence="7">
    <location>
        <begin position="32"/>
        <end position="1849"/>
    </location>
</feature>
<dbReference type="SUPFAM" id="SSF52080">
    <property type="entry name" value="Ribosomal proteins L15p and L18e"/>
    <property type="match status" value="1"/>
</dbReference>
<dbReference type="GO" id="GO:0071944">
    <property type="term" value="C:cell periphery"/>
    <property type="evidence" value="ECO:0007669"/>
    <property type="project" value="UniProtKB-ARBA"/>
</dbReference>
<feature type="region of interest" description="Disordered" evidence="6">
    <location>
        <begin position="1580"/>
        <end position="1612"/>
    </location>
</feature>
<dbReference type="InterPro" id="IPR036227">
    <property type="entry name" value="Ribosomal_uL15/eL18_sf"/>
</dbReference>
<accession>A0A336M1P0</accession>
<feature type="signal peptide" evidence="7">
    <location>
        <begin position="1"/>
        <end position="31"/>
    </location>
</feature>
<feature type="domain" description="LRRCT" evidence="8">
    <location>
        <begin position="936"/>
        <end position="980"/>
    </location>
</feature>
<sequence>MILRVKKCVTKILIVAVLVLLLNKEIQLASSQRTGDGLCPPQDTILPCRCSSRGNEIQIWCSHSDLPRVLAGLKNVAKVVRRPIDELILENNYLPSLPGRAFSPLKVLRLMLRHNGLERLSSGWLVDLENSLVEVYIVERELRSVPIDSLFGMRQLEAITIQSENLKRAPDFSGLVKLRYINVQSTALMELSSQGFRDLINLETVHITSSRNLNRLEAGLFQDLPRLSHIDLSENGINWLHLRSMVGLPSLRTLELSGNRINNAGMVGRTIKDLSNLEIVKLDQNTITILTEGSFVDLHGLKEIYLNDNAITEIFHGAFHRTPKLKVVHLENNFIQRIHPESFLQPSGSGVETVHLENNAIDRIEELRSLLDTLPMLRFLDMSDNRISDIPYGALRGHGSLEQLYLDNNIIRIIERDAFMAMPGLRELRLRNNTLSDLLPMPFWNLPGLKGLDLSYNRFRRLDSHLLTGLPSLRRLDMSGNALANIDPGAFVKTPMLETLNISHNVLVHIHPATFRDLDRLFEIDAGYNQIPDMIPGLPGAVERVILNNNQLHTLPLPPSSLMDLPSLRLLDISGNKIERIPRSIFRTTPQLRILNLAENSLQNLDDEVFAGLDKLEKLNIQDNRIVGMHERSTEPLKNLREINMQGNRMELLIDHVFAESTKLEKADFSRNNIVEIAPDAFRRSKSLKALDVSSNNLREIPESLSYLEELKDLDVSFNQLTDLKPSIVAAWRNLEELRASNNKLPILEHGAFRNLPYLQYLDLSSNELEVIQPGAFRSLPELQEVVLADNKLLELPDRVFEDLPNLQAIHLQQNELRGIAPHAFHRSPSIVYLNLSANNFKTMENTGLKGARNLEVLDLSNNGIRKVTGTPLRGLDWLVELKLDNNRICGIKGEPFQSMPRLRVLSLRNNRMSIIPERTFRSIRSNIAILDVDGNPLECSCDMLWLRAWLQETENHYPGPRCRDGSMLREMRLSRSECSLPDANGRDNNKLQLTNDHGDTFSNRKHDYDECELENIESYHNNLPPSPEESDYFYDTVDYPNEINETFLATSNHSAPVNVINGNKPQGPGRPNSLSPNDGGGKDQMVDFNKNKFNNFGRPPVPPQNNSPFTFFGVPIPSIGNIFGNGRNGNQRAVQATGGTTNTRGKGRVQVYRPGETTDSRGNIKHGDRPTESYKDQTGSDTKDNRPTNENNLFYRPYFQTPFLQPTNVEKGGFAPMIPNSEKGFKPIADPNSTAKPEESKPQETVTQPNVHRGTDWPDDFQVVPLVTESQKNKITKNQLETTTPYIIERYENQGKHANKQNSVESDEQETEAPTTKSPKFNIPGWTEGPIVKTTIGPYYNHNNHKLDDDDEISKYEESDLPTTNKPPVRNEENVSENLNPIDNHDASVETHNNHPENLHPYIKKEYYDQNSENNNNPSLLSALVAPGAQQGIYRKSTITKIEPPVNERLNKVTSSVEEIHVTTTTQSTNNNAYDNDFGGSYSNEVVTRTSYDTNYDEPATQREGMDWYYSNYNGTGEINDLRPSYGYEPGLNSLMGSSANDNFKSSFVLLIIINIVLLQFRTTEKALELLRYLPRVQLGNLRPNPNSRQPSKRGRAQHGGDKHGEGSGTHQNYMRLGYATGNNPFYTKFTYEPYYKGHHLRRQYPPISLARLQLSIETNRIDAKKPIDITTICNTGLYEISPYEKQYGFQLTDEGADLFKAKVNIEVQHASELVIATIEKNGGVIRTAWYDVNSLFALVNPKKFFERGVPIMRRMLPPQDAVDYYTNPKNRGYLADPDEISKERQVLAQKYGYELPKIEDDPDYEMLTRTKDPRQVFFGLESGWVVSLKDKAIIKPVNDETKQQVVQ</sequence>
<name>A0A336M1P0_CULSO</name>
<dbReference type="Gene3D" id="3.80.10.10">
    <property type="entry name" value="Ribonuclease Inhibitor"/>
    <property type="match status" value="5"/>
</dbReference>
<dbReference type="VEuPathDB" id="VectorBase:CSON015586"/>
<evidence type="ECO:0000256" key="4">
    <source>
        <dbReference type="ARBA" id="ARBA00022980"/>
    </source>
</evidence>
<feature type="region of interest" description="Disordered" evidence="6">
    <location>
        <begin position="980"/>
        <end position="1004"/>
    </location>
</feature>
<feature type="region of interest" description="Disordered" evidence="6">
    <location>
        <begin position="1127"/>
        <end position="1194"/>
    </location>
</feature>
<keyword evidence="3" id="KW-0677">Repeat</keyword>